<keyword evidence="3" id="KW-1185">Reference proteome</keyword>
<feature type="compositionally biased region" description="Polar residues" evidence="1">
    <location>
        <begin position="67"/>
        <end position="104"/>
    </location>
</feature>
<dbReference type="WBParaSite" id="Pan_g22626.t1">
    <property type="protein sequence ID" value="Pan_g22626.t1"/>
    <property type="gene ID" value="Pan_g22626"/>
</dbReference>
<keyword evidence="2" id="KW-0472">Membrane</keyword>
<keyword evidence="2" id="KW-0812">Transmembrane</keyword>
<dbReference type="AlphaFoldDB" id="A0A7E4VLC6"/>
<feature type="transmembrane region" description="Helical" evidence="2">
    <location>
        <begin position="226"/>
        <end position="249"/>
    </location>
</feature>
<organism evidence="3 4">
    <name type="scientific">Panagrellus redivivus</name>
    <name type="common">Microworm</name>
    <dbReference type="NCBI Taxonomy" id="6233"/>
    <lineage>
        <taxon>Eukaryota</taxon>
        <taxon>Metazoa</taxon>
        <taxon>Ecdysozoa</taxon>
        <taxon>Nematoda</taxon>
        <taxon>Chromadorea</taxon>
        <taxon>Rhabditida</taxon>
        <taxon>Tylenchina</taxon>
        <taxon>Panagrolaimomorpha</taxon>
        <taxon>Panagrolaimoidea</taxon>
        <taxon>Panagrolaimidae</taxon>
        <taxon>Panagrellus</taxon>
    </lineage>
</organism>
<feature type="transmembrane region" description="Helical" evidence="2">
    <location>
        <begin position="197"/>
        <end position="220"/>
    </location>
</feature>
<reference evidence="4" key="2">
    <citation type="submission" date="2020-10" db="UniProtKB">
        <authorList>
            <consortium name="WormBaseParasite"/>
        </authorList>
    </citation>
    <scope>IDENTIFICATION</scope>
</reference>
<accession>A0A7E4VLC6</accession>
<dbReference type="Proteomes" id="UP000492821">
    <property type="component" value="Unassembled WGS sequence"/>
</dbReference>
<feature type="compositionally biased region" description="Basic and acidic residues" evidence="1">
    <location>
        <begin position="151"/>
        <end position="180"/>
    </location>
</feature>
<evidence type="ECO:0000256" key="2">
    <source>
        <dbReference type="SAM" id="Phobius"/>
    </source>
</evidence>
<proteinExistence type="predicted"/>
<feature type="compositionally biased region" description="Polar residues" evidence="1">
    <location>
        <begin position="139"/>
        <end position="149"/>
    </location>
</feature>
<reference evidence="3" key="1">
    <citation type="journal article" date="2013" name="Genetics">
        <title>The draft genome and transcriptome of Panagrellus redivivus are shaped by the harsh demands of a free-living lifestyle.</title>
        <authorList>
            <person name="Srinivasan J."/>
            <person name="Dillman A.R."/>
            <person name="Macchietto M.G."/>
            <person name="Heikkinen L."/>
            <person name="Lakso M."/>
            <person name="Fracchia K.M."/>
            <person name="Antoshechkin I."/>
            <person name="Mortazavi A."/>
            <person name="Wong G."/>
            <person name="Sternberg P.W."/>
        </authorList>
    </citation>
    <scope>NUCLEOTIDE SEQUENCE [LARGE SCALE GENOMIC DNA]</scope>
    <source>
        <strain evidence="3">MT8872</strain>
    </source>
</reference>
<feature type="region of interest" description="Disordered" evidence="1">
    <location>
        <begin position="61"/>
        <end position="187"/>
    </location>
</feature>
<feature type="transmembrane region" description="Helical" evidence="2">
    <location>
        <begin position="261"/>
        <end position="282"/>
    </location>
</feature>
<evidence type="ECO:0000313" key="4">
    <source>
        <dbReference type="WBParaSite" id="Pan_g22626.t1"/>
    </source>
</evidence>
<sequence>MLMRSKTATTLEKAIAEVEDELRVRQACEKLDKITLNSVEDEEQATSMATLIEHAINRIQAQQQRQPTVTTNGDQKTTVKQRQPNQWQRGNNRFNPPAGNQPNRWQPNDNNRWQPNRNQPRQWQPNRNQNNRRRFDGGNQWQQDGTPNNWRKRDEEDTNRWQPRKDQRQGNDNDNRDTNARNRRQATSANFTPMLNLAAYTLTLTIVLSLVPSAAAAPIAPKALPFFPVTFNLAAFFSVIIATLLKIMAAIPNVTAAHLRSVIILLAIMASIPTVAAVHYQWCTSEAPVTYVAPPTKTPCEPPKGGIVAQYQATLFVRKRSPTTVPALRCAQNAIQVCRSSNAFLNTREWQRQLQPPEFSEKRCQRMATLHPANFHTEKAPSVSTPFWGESCNASVNMVLTWGEIGVVTLTHLISNLAPMHGCRYEAGACHDDDGSVIIWNATEKTPDCSYVKAGQYDVLVSNTDGESKIIVPQIQAVFYTAKSNLTQRDRQCLPQGTMKLKGDAAIALRRPVRPKRDLLPLGSNRGIRIVHREC</sequence>
<feature type="compositionally biased region" description="Low complexity" evidence="1">
    <location>
        <begin position="105"/>
        <end position="129"/>
    </location>
</feature>
<keyword evidence="2" id="KW-1133">Transmembrane helix</keyword>
<name>A0A7E4VLC6_PANRE</name>
<protein>
    <submittedName>
        <fullName evidence="4">Reverse transcriptase domain-containing protein</fullName>
    </submittedName>
</protein>
<evidence type="ECO:0000256" key="1">
    <source>
        <dbReference type="SAM" id="MobiDB-lite"/>
    </source>
</evidence>
<evidence type="ECO:0000313" key="3">
    <source>
        <dbReference type="Proteomes" id="UP000492821"/>
    </source>
</evidence>